<proteinExistence type="predicted"/>
<dbReference type="EMBL" id="JAMZIH010001203">
    <property type="protein sequence ID" value="KAJ1678398.1"/>
    <property type="molecule type" value="Genomic_DNA"/>
</dbReference>
<evidence type="ECO:0000313" key="2">
    <source>
        <dbReference type="Proteomes" id="UP001145114"/>
    </source>
</evidence>
<keyword evidence="2" id="KW-1185">Reference proteome</keyword>
<reference evidence="1" key="1">
    <citation type="submission" date="2022-06" db="EMBL/GenBank/DDBJ databases">
        <title>Phylogenomic reconstructions and comparative analyses of Kickxellomycotina fungi.</title>
        <authorList>
            <person name="Reynolds N.K."/>
            <person name="Stajich J.E."/>
            <person name="Barry K."/>
            <person name="Grigoriev I.V."/>
            <person name="Crous P."/>
            <person name="Smith M.E."/>
        </authorList>
    </citation>
    <scope>NUCLEOTIDE SEQUENCE</scope>
    <source>
        <strain evidence="1">RSA 2271</strain>
    </source>
</reference>
<gene>
    <name evidence="1" type="primary">GOT1</name>
    <name evidence="1" type="ORF">EV182_004125</name>
</gene>
<protein>
    <submittedName>
        <fullName evidence="1">Golgi Transport</fullName>
    </submittedName>
</protein>
<accession>A0ACC1HTG5</accession>
<evidence type="ECO:0000313" key="1">
    <source>
        <dbReference type="EMBL" id="KAJ1678398.1"/>
    </source>
</evidence>
<comment type="caution">
    <text evidence="1">The sequence shown here is derived from an EMBL/GenBank/DDBJ whole genome shotgun (WGS) entry which is preliminary data.</text>
</comment>
<sequence length="204" mass="21914">MGSSGGSDKKGRPRSELPPIDVQLPSAFEPNESALFVNNDLKTGFKLSNGVVVNGPMLIVNGESFEWKVGNGNSTKSHPFKELDGEAFRILEIVNPKPELLVLGTGAVSYMLSPRVRDYLTSIGIPVEQSNTIGVGLTAFGVALTFLGVILFFDAGLIAIGNILFLSGVALIIGVQKTVVFFARRDKLKGSLCFFAGFLLVFFR</sequence>
<dbReference type="Proteomes" id="UP001145114">
    <property type="component" value="Unassembled WGS sequence"/>
</dbReference>
<name>A0ACC1HTG5_9FUNG</name>
<feature type="non-terminal residue" evidence="1">
    <location>
        <position position="204"/>
    </location>
</feature>
<organism evidence="1 2">
    <name type="scientific">Spiromyces aspiralis</name>
    <dbReference type="NCBI Taxonomy" id="68401"/>
    <lineage>
        <taxon>Eukaryota</taxon>
        <taxon>Fungi</taxon>
        <taxon>Fungi incertae sedis</taxon>
        <taxon>Zoopagomycota</taxon>
        <taxon>Kickxellomycotina</taxon>
        <taxon>Kickxellomycetes</taxon>
        <taxon>Kickxellales</taxon>
        <taxon>Kickxellaceae</taxon>
        <taxon>Spiromyces</taxon>
    </lineage>
</organism>